<proteinExistence type="predicted"/>
<evidence type="ECO:0000313" key="1">
    <source>
        <dbReference type="EMBL" id="CAG2215520.1"/>
    </source>
</evidence>
<sequence length="256" mass="29696">MINIHLDNLQEDLIKQLYAVEEKENSKIHQLLSTLEKKEIEIAKYQRNTAYIKQYATDLQLFLSIKKIGEDVSSKDEFLNSLFQEENLKNDHSLEFRVNTAIQSIISDIKSFGDVRIEDKPCEIVLTKKKTNQAQTMVPTVQSRSITNIKLKKHKTINTLGGYIYGSCMLPDDRMAFTYITESAVRVFNTKALKDFEVKIPCEPFDIVYNNEDNTLAVTSGGSVKQRIIIIDLHRKQIKKNNFTRFVKFWYSTDKK</sequence>
<comment type="caution">
    <text evidence="1">The sequence shown here is derived from an EMBL/GenBank/DDBJ whole genome shotgun (WGS) entry which is preliminary data.</text>
</comment>
<accession>A0A8S3S3C1</accession>
<dbReference type="EMBL" id="CAJPWZ010001447">
    <property type="protein sequence ID" value="CAG2215520.1"/>
    <property type="molecule type" value="Genomic_DNA"/>
</dbReference>
<evidence type="ECO:0000313" key="2">
    <source>
        <dbReference type="Proteomes" id="UP000683360"/>
    </source>
</evidence>
<dbReference type="SUPFAM" id="SSF50969">
    <property type="entry name" value="YVTN repeat-like/Quinoprotein amine dehydrogenase"/>
    <property type="match status" value="1"/>
</dbReference>
<name>A0A8S3S3C1_MYTED</name>
<keyword evidence="2" id="KW-1185">Reference proteome</keyword>
<gene>
    <name evidence="1" type="ORF">MEDL_29361</name>
</gene>
<organism evidence="1 2">
    <name type="scientific">Mytilus edulis</name>
    <name type="common">Blue mussel</name>
    <dbReference type="NCBI Taxonomy" id="6550"/>
    <lineage>
        <taxon>Eukaryota</taxon>
        <taxon>Metazoa</taxon>
        <taxon>Spiralia</taxon>
        <taxon>Lophotrochozoa</taxon>
        <taxon>Mollusca</taxon>
        <taxon>Bivalvia</taxon>
        <taxon>Autobranchia</taxon>
        <taxon>Pteriomorphia</taxon>
        <taxon>Mytilida</taxon>
        <taxon>Mytiloidea</taxon>
        <taxon>Mytilidae</taxon>
        <taxon>Mytilinae</taxon>
        <taxon>Mytilus</taxon>
    </lineage>
</organism>
<dbReference type="AlphaFoldDB" id="A0A8S3S3C1"/>
<protein>
    <submittedName>
        <fullName evidence="1">Uncharacterized protein</fullName>
    </submittedName>
</protein>
<reference evidence="1" key="1">
    <citation type="submission" date="2021-03" db="EMBL/GenBank/DDBJ databases">
        <authorList>
            <person name="Bekaert M."/>
        </authorList>
    </citation>
    <scope>NUCLEOTIDE SEQUENCE</scope>
</reference>
<dbReference type="InterPro" id="IPR011044">
    <property type="entry name" value="Quino_amine_DH_bsu"/>
</dbReference>
<dbReference type="Proteomes" id="UP000683360">
    <property type="component" value="Unassembled WGS sequence"/>
</dbReference>